<organism evidence="10 11">
    <name type="scientific">Pseudohongiella nitratireducens</name>
    <dbReference type="NCBI Taxonomy" id="1768907"/>
    <lineage>
        <taxon>Bacteria</taxon>
        <taxon>Pseudomonadati</taxon>
        <taxon>Pseudomonadota</taxon>
        <taxon>Gammaproteobacteria</taxon>
        <taxon>Pseudomonadales</taxon>
        <taxon>Pseudohongiellaceae</taxon>
        <taxon>Pseudohongiella</taxon>
    </lineage>
</organism>
<dbReference type="CDD" id="cd18791">
    <property type="entry name" value="SF2_C_RHA"/>
    <property type="match status" value="1"/>
</dbReference>
<dbReference type="EMBL" id="BMIY01000015">
    <property type="protein sequence ID" value="GFZ83723.1"/>
    <property type="molecule type" value="Genomic_DNA"/>
</dbReference>
<dbReference type="AlphaFoldDB" id="A0A916VKE5"/>
<evidence type="ECO:0000259" key="8">
    <source>
        <dbReference type="PROSITE" id="PS51192"/>
    </source>
</evidence>
<evidence type="ECO:0000256" key="4">
    <source>
        <dbReference type="ARBA" id="ARBA00022801"/>
    </source>
</evidence>
<dbReference type="PROSITE" id="PS51194">
    <property type="entry name" value="HELICASE_CTER"/>
    <property type="match status" value="1"/>
</dbReference>
<dbReference type="InterPro" id="IPR024590">
    <property type="entry name" value="HrpA_C"/>
</dbReference>
<dbReference type="InterPro" id="IPR001650">
    <property type="entry name" value="Helicase_C-like"/>
</dbReference>
<dbReference type="SMART" id="SM00847">
    <property type="entry name" value="HA2"/>
    <property type="match status" value="1"/>
</dbReference>
<dbReference type="CDD" id="cd17989">
    <property type="entry name" value="DEXHc_HrpA"/>
    <property type="match status" value="1"/>
</dbReference>
<keyword evidence="3" id="KW-0547">Nucleotide-binding</keyword>
<name>A0A916VKE5_9GAMM</name>
<dbReference type="InterPro" id="IPR010222">
    <property type="entry name" value="RNA_helicase_HrpA"/>
</dbReference>
<dbReference type="InterPro" id="IPR002464">
    <property type="entry name" value="DNA/RNA_helicase_DEAH_CS"/>
</dbReference>
<evidence type="ECO:0000256" key="6">
    <source>
        <dbReference type="ARBA" id="ARBA00022840"/>
    </source>
</evidence>
<comment type="caution">
    <text evidence="10">The sequence shown here is derived from an EMBL/GenBank/DDBJ whole genome shotgun (WGS) entry which is preliminary data.</text>
</comment>
<dbReference type="PROSITE" id="PS00690">
    <property type="entry name" value="DEAH_ATP_HELICASE"/>
    <property type="match status" value="1"/>
</dbReference>
<evidence type="ECO:0000256" key="5">
    <source>
        <dbReference type="ARBA" id="ARBA00022806"/>
    </source>
</evidence>
<dbReference type="Pfam" id="PF11898">
    <property type="entry name" value="DUF3418"/>
    <property type="match status" value="1"/>
</dbReference>
<keyword evidence="5 10" id="KW-0347">Helicase</keyword>
<evidence type="ECO:0000313" key="11">
    <source>
        <dbReference type="Proteomes" id="UP000627715"/>
    </source>
</evidence>
<dbReference type="InterPro" id="IPR048333">
    <property type="entry name" value="HA2_WH"/>
</dbReference>
<feature type="domain" description="Helicase C-terminal" evidence="9">
    <location>
        <begin position="244"/>
        <end position="410"/>
    </location>
</feature>
<gene>
    <name evidence="10" type="ORF">GCM10011403_29130</name>
</gene>
<dbReference type="GO" id="GO:0005524">
    <property type="term" value="F:ATP binding"/>
    <property type="evidence" value="ECO:0007669"/>
    <property type="project" value="UniProtKB-KW"/>
</dbReference>
<dbReference type="FunFam" id="1.20.120.1080:FF:000005">
    <property type="entry name" value="ATP-dependent helicase HrpA"/>
    <property type="match status" value="1"/>
</dbReference>
<comment type="similarity">
    <text evidence="1">Belongs to the DEAD box helicase family. DEAH subfamily.</text>
</comment>
<dbReference type="GO" id="GO:0016787">
    <property type="term" value="F:hydrolase activity"/>
    <property type="evidence" value="ECO:0007669"/>
    <property type="project" value="UniProtKB-KW"/>
</dbReference>
<reference evidence="10" key="2">
    <citation type="submission" date="2020-09" db="EMBL/GenBank/DDBJ databases">
        <authorList>
            <person name="Sun Q."/>
            <person name="Zhou Y."/>
        </authorList>
    </citation>
    <scope>NUCLEOTIDE SEQUENCE</scope>
    <source>
        <strain evidence="10">CGMCC 1.15425</strain>
    </source>
</reference>
<protein>
    <recommendedName>
        <fullName evidence="2">RNA helicase</fullName>
        <ecNumber evidence="2">3.6.4.13</ecNumber>
    </recommendedName>
</protein>
<dbReference type="PROSITE" id="PS51192">
    <property type="entry name" value="HELICASE_ATP_BIND_1"/>
    <property type="match status" value="1"/>
</dbReference>
<keyword evidence="11" id="KW-1185">Reference proteome</keyword>
<dbReference type="Gene3D" id="1.20.120.1080">
    <property type="match status" value="1"/>
</dbReference>
<dbReference type="OrthoDB" id="9805617at2"/>
<feature type="domain" description="Helicase ATP-binding" evidence="8">
    <location>
        <begin position="21"/>
        <end position="184"/>
    </location>
</feature>
<dbReference type="RefSeq" id="WP_068811131.1">
    <property type="nucleotide sequence ID" value="NZ_BMIY01000015.1"/>
</dbReference>
<dbReference type="InterPro" id="IPR011545">
    <property type="entry name" value="DEAD/DEAH_box_helicase_dom"/>
</dbReference>
<dbReference type="InterPro" id="IPR027417">
    <property type="entry name" value="P-loop_NTPase"/>
</dbReference>
<sequence>MSYSITYPPQLPVSERREEIARAIRDNQVVVVAGETGSGKTTQLPKICLELGLAENGRIGHTQPRRLAARSVADRIAEELGVELGKEVGYQVRFSDHSSQSTCIKLMTDGILLAEIQRDRMLKQYSTIIIDEAHERSLNIDFLMGYLSRLLPKRPDLKIVITSATIDVDKFSRHFRDAPVISVSGRSYPVDIVYLDPAQQGEEVAGEEGEGEKNNTAKSVAHKNTANDNDDDPLMTGVMTALRSIRQHEREQRSGPGDVLVFLSGERDIRELALALRKKQLADTEILPLYARLSAKEQQRIFAEHRGRRIVLATNLAETSLTVPGIRYVIDSGLARISRYSVQSKVQRLPIEPISQASANQRAGRCGRVAPGICYRLYSEDDFNSRTEFTDPEIMRTNLSAVILQMQLLRLGDIYQFPFIDPPERRAVNDGYRLLQELGALDENRQINNKGRQMARMPVDPRLAAMLLEANDQACLAELLVIVSALSVQDPRDTPADKRDAAREQHRKYAHPESDFLGWLLLWNDVENQRQELSQSQFRKFCKSSFLSWLRLREWRETHRQLLLACNQSGMKANRKPDWDEETIKGLYESIHRSILAGSLNQLGQKLKDGQYLGSRGRKFSIFPASALFKRLPKWIVSAELIETSRLFATQAARIEPEWAEQAGQHLIKREYFEAHWSRRRGEVMAYERVTLFGLRLVEKRRVSYSSIDPHAARTLFIREGLLTGQVNLKAPFYRHNQRLIREIKAQEEKERRPDILVSEDQLFDFYDQRMPENITGQAALDRWSRKQKNPGQTPLHMQKTDVQAREISEETQRAFPDQAAVHHNQLKLDYRFDPGQQDDGVSMTVPLALLPQLTQEDIDWSVPGLLKERCIAIVKSLPKGERKKLVPVPEFVQQALANVRVEDKPPLLTLLREQAKRLRQVDLPPDAWQETNVPEHLRPTIKLLGDDGKLLKASQNLKALKKQFSKETASHQQNMPRHELECSGIKDWEFGELPHSVTMEYGITFVRYPAICDDGDSVSVTLMETASKAEQVTAKGLARLYALRTPQQRQMIGKQFATVAKALGLKLIAQANDWQEHALISCYRLQFATSSDVPRTKAEFESRLSRGRAGLVDTAERLGRILKNSIDQRFAIRSRLRDMSSRFPENVADIEEQLDYLFPDDFPQGVPEHSLSQYPRYLKAIESRLEKLPAQPEKDADSAKAVSRLFKSWLAQGGAGNDALSDFGWRLQELRVSLFAQQLGTQYPVSIKRLQKRLDAAQSGDIHA</sequence>
<dbReference type="PANTHER" id="PTHR18934">
    <property type="entry name" value="ATP-DEPENDENT RNA HELICASE"/>
    <property type="match status" value="1"/>
</dbReference>
<evidence type="ECO:0000256" key="1">
    <source>
        <dbReference type="ARBA" id="ARBA00008792"/>
    </source>
</evidence>
<dbReference type="Pfam" id="PF07717">
    <property type="entry name" value="OB_NTP_bind"/>
    <property type="match status" value="1"/>
</dbReference>
<reference evidence="10" key="1">
    <citation type="journal article" date="2014" name="Int. J. Syst. Evol. Microbiol.">
        <title>Complete genome sequence of Corynebacterium casei LMG S-19264T (=DSM 44701T), isolated from a smear-ripened cheese.</title>
        <authorList>
            <consortium name="US DOE Joint Genome Institute (JGI-PGF)"/>
            <person name="Walter F."/>
            <person name="Albersmeier A."/>
            <person name="Kalinowski J."/>
            <person name="Ruckert C."/>
        </authorList>
    </citation>
    <scope>NUCLEOTIDE SEQUENCE</scope>
    <source>
        <strain evidence="10">CGMCC 1.15425</strain>
    </source>
</reference>
<evidence type="ECO:0000313" key="10">
    <source>
        <dbReference type="EMBL" id="GFZ83723.1"/>
    </source>
</evidence>
<dbReference type="EC" id="3.6.4.13" evidence="2"/>
<dbReference type="FunFam" id="3.40.50.300:FF:001922">
    <property type="entry name" value="DEAH (Asp-Glu-Ala-His) box polypeptide 29"/>
    <property type="match status" value="1"/>
</dbReference>
<evidence type="ECO:0000259" key="9">
    <source>
        <dbReference type="PROSITE" id="PS51194"/>
    </source>
</evidence>
<dbReference type="Pfam" id="PF00271">
    <property type="entry name" value="Helicase_C"/>
    <property type="match status" value="1"/>
</dbReference>
<evidence type="ECO:0000256" key="3">
    <source>
        <dbReference type="ARBA" id="ARBA00022741"/>
    </source>
</evidence>
<dbReference type="Pfam" id="PF00270">
    <property type="entry name" value="DEAD"/>
    <property type="match status" value="1"/>
</dbReference>
<dbReference type="GO" id="GO:0003723">
    <property type="term" value="F:RNA binding"/>
    <property type="evidence" value="ECO:0007669"/>
    <property type="project" value="TreeGrafter"/>
</dbReference>
<proteinExistence type="inferred from homology"/>
<dbReference type="SMART" id="SM00487">
    <property type="entry name" value="DEXDc"/>
    <property type="match status" value="1"/>
</dbReference>
<accession>A0A916VKE5</accession>
<evidence type="ECO:0000256" key="2">
    <source>
        <dbReference type="ARBA" id="ARBA00012552"/>
    </source>
</evidence>
<dbReference type="Pfam" id="PF21010">
    <property type="entry name" value="HA2_C"/>
    <property type="match status" value="1"/>
</dbReference>
<dbReference type="Gene3D" id="3.40.50.300">
    <property type="entry name" value="P-loop containing nucleotide triphosphate hydrolases"/>
    <property type="match status" value="2"/>
</dbReference>
<dbReference type="SMART" id="SM00382">
    <property type="entry name" value="AAA"/>
    <property type="match status" value="1"/>
</dbReference>
<feature type="region of interest" description="Disordered" evidence="7">
    <location>
        <begin position="201"/>
        <end position="234"/>
    </location>
</feature>
<dbReference type="GO" id="GO:0003724">
    <property type="term" value="F:RNA helicase activity"/>
    <property type="evidence" value="ECO:0007669"/>
    <property type="project" value="UniProtKB-EC"/>
</dbReference>
<dbReference type="Proteomes" id="UP000627715">
    <property type="component" value="Unassembled WGS sequence"/>
</dbReference>
<dbReference type="InterPro" id="IPR011709">
    <property type="entry name" value="DEAD-box_helicase_OB_fold"/>
</dbReference>
<dbReference type="InterPro" id="IPR003593">
    <property type="entry name" value="AAA+_ATPase"/>
</dbReference>
<dbReference type="SMART" id="SM00490">
    <property type="entry name" value="HELICc"/>
    <property type="match status" value="1"/>
</dbReference>
<dbReference type="SUPFAM" id="SSF52540">
    <property type="entry name" value="P-loop containing nucleoside triphosphate hydrolases"/>
    <property type="match status" value="1"/>
</dbReference>
<evidence type="ECO:0000256" key="7">
    <source>
        <dbReference type="SAM" id="MobiDB-lite"/>
    </source>
</evidence>
<dbReference type="PANTHER" id="PTHR18934:SF99">
    <property type="entry name" value="ATP-DEPENDENT RNA HELICASE DHX37-RELATED"/>
    <property type="match status" value="1"/>
</dbReference>
<dbReference type="InterPro" id="IPR014001">
    <property type="entry name" value="Helicase_ATP-bd"/>
</dbReference>
<dbReference type="InterPro" id="IPR007502">
    <property type="entry name" value="Helicase-assoc_dom"/>
</dbReference>
<keyword evidence="4" id="KW-0378">Hydrolase</keyword>
<keyword evidence="6" id="KW-0067">ATP-binding</keyword>
<feature type="compositionally biased region" description="Polar residues" evidence="7">
    <location>
        <begin position="214"/>
        <end position="227"/>
    </location>
</feature>
<dbReference type="NCBIfam" id="TIGR01967">
    <property type="entry name" value="DEAH_box_HrpA"/>
    <property type="match status" value="1"/>
</dbReference>
<dbReference type="Pfam" id="PF04408">
    <property type="entry name" value="WHD_HA2"/>
    <property type="match status" value="1"/>
</dbReference>